<sequence length="245" mass="24724">MVAACTEGAAGPPGPQGPPGPAGGPPGPQGSAGPQGPQGLQGPMGPPGGQGAALCTPAMMFCEGNKLWSCTKTGTDAALLSDCVGGSATNPYGCFSDNCAPGSSSCCRQEKASCRWSFSSPATSGTFFTYAAGKDYCALPTPCQEVGTFQVGVLADPNAQQCGQRTFTQLSIGIKRPLATPGAVIQLPDSRVSLYFSGSANTCSSWTGTIRWNSDVPSYNVSVDATCSEAGKGGIRFVGSVSRDI</sequence>
<evidence type="ECO:0000313" key="2">
    <source>
        <dbReference type="EMBL" id="RKH00232.1"/>
    </source>
</evidence>
<dbReference type="Gene3D" id="1.20.5.320">
    <property type="entry name" value="6-Phosphogluconate Dehydrogenase, domain 3"/>
    <property type="match status" value="1"/>
</dbReference>
<gene>
    <name evidence="2" type="ORF">D7X32_24115</name>
</gene>
<feature type="region of interest" description="Disordered" evidence="1">
    <location>
        <begin position="1"/>
        <end position="49"/>
    </location>
</feature>
<dbReference type="AlphaFoldDB" id="A0A3A8KCR4"/>
<dbReference type="Proteomes" id="UP000268313">
    <property type="component" value="Unassembled WGS sequence"/>
</dbReference>
<comment type="caution">
    <text evidence="2">The sequence shown here is derived from an EMBL/GenBank/DDBJ whole genome shotgun (WGS) entry which is preliminary data.</text>
</comment>
<organism evidence="2 3">
    <name type="scientific">Corallococcus carmarthensis</name>
    <dbReference type="NCBI Taxonomy" id="2316728"/>
    <lineage>
        <taxon>Bacteria</taxon>
        <taxon>Pseudomonadati</taxon>
        <taxon>Myxococcota</taxon>
        <taxon>Myxococcia</taxon>
        <taxon>Myxococcales</taxon>
        <taxon>Cystobacterineae</taxon>
        <taxon>Myxococcaceae</taxon>
        <taxon>Corallococcus</taxon>
    </lineage>
</organism>
<proteinExistence type="predicted"/>
<feature type="compositionally biased region" description="Low complexity" evidence="1">
    <location>
        <begin position="29"/>
        <end position="43"/>
    </location>
</feature>
<name>A0A3A8KCR4_9BACT</name>
<reference evidence="3" key="1">
    <citation type="submission" date="2018-09" db="EMBL/GenBank/DDBJ databases">
        <authorList>
            <person name="Livingstone P.G."/>
            <person name="Whitworth D.E."/>
        </authorList>
    </citation>
    <scope>NUCLEOTIDE SEQUENCE [LARGE SCALE GENOMIC DNA]</scope>
    <source>
        <strain evidence="3">CA043D</strain>
    </source>
</reference>
<evidence type="ECO:0000256" key="1">
    <source>
        <dbReference type="SAM" id="MobiDB-lite"/>
    </source>
</evidence>
<dbReference type="EMBL" id="RAWE01000097">
    <property type="protein sequence ID" value="RKH00232.1"/>
    <property type="molecule type" value="Genomic_DNA"/>
</dbReference>
<feature type="compositionally biased region" description="Pro residues" evidence="1">
    <location>
        <begin position="12"/>
        <end position="28"/>
    </location>
</feature>
<evidence type="ECO:0000313" key="3">
    <source>
        <dbReference type="Proteomes" id="UP000268313"/>
    </source>
</evidence>
<accession>A0A3A8KCR4</accession>
<keyword evidence="3" id="KW-1185">Reference proteome</keyword>
<protein>
    <submittedName>
        <fullName evidence="2">Collagen-like protein</fullName>
    </submittedName>
</protein>
<keyword evidence="2" id="KW-0176">Collagen</keyword>